<gene>
    <name evidence="2" type="ORF">JAAARDRAFT_60664</name>
</gene>
<feature type="compositionally biased region" description="Acidic residues" evidence="1">
    <location>
        <begin position="78"/>
        <end position="98"/>
    </location>
</feature>
<feature type="compositionally biased region" description="Polar residues" evidence="1">
    <location>
        <begin position="48"/>
        <end position="58"/>
    </location>
</feature>
<proteinExistence type="predicted"/>
<evidence type="ECO:0000313" key="2">
    <source>
        <dbReference type="EMBL" id="KDQ54236.1"/>
    </source>
</evidence>
<feature type="region of interest" description="Disordered" evidence="1">
    <location>
        <begin position="1"/>
        <end position="132"/>
    </location>
</feature>
<dbReference type="InParanoid" id="A0A067PV76"/>
<name>A0A067PV76_9AGAM</name>
<keyword evidence="3" id="KW-1185">Reference proteome</keyword>
<sequence>MPNDARTIISRRHEMIKKVISDKKESTAAARKKSASAKKGKATAKRPVSTNHRSNQISAADARCSGRTRRPTAQAQEMDIDPESDNGEDAGAVDDDEGGYNSGQEGGSSRKRKRRDGGVDEDEDGDIPCHLDPRDPSNFLKLSAALRLLLSEKITEVDLEGADKPIREYCTELIELYGPSVI</sequence>
<dbReference type="EMBL" id="KL197729">
    <property type="protein sequence ID" value="KDQ54236.1"/>
    <property type="molecule type" value="Genomic_DNA"/>
</dbReference>
<protein>
    <submittedName>
        <fullName evidence="2">Uncharacterized protein</fullName>
    </submittedName>
</protein>
<accession>A0A067PV76</accession>
<organism evidence="2 3">
    <name type="scientific">Jaapia argillacea MUCL 33604</name>
    <dbReference type="NCBI Taxonomy" id="933084"/>
    <lineage>
        <taxon>Eukaryota</taxon>
        <taxon>Fungi</taxon>
        <taxon>Dikarya</taxon>
        <taxon>Basidiomycota</taxon>
        <taxon>Agaricomycotina</taxon>
        <taxon>Agaricomycetes</taxon>
        <taxon>Agaricomycetidae</taxon>
        <taxon>Jaapiales</taxon>
        <taxon>Jaapiaceae</taxon>
        <taxon>Jaapia</taxon>
    </lineage>
</organism>
<evidence type="ECO:0000256" key="1">
    <source>
        <dbReference type="SAM" id="MobiDB-lite"/>
    </source>
</evidence>
<feature type="compositionally biased region" description="Basic and acidic residues" evidence="1">
    <location>
        <begin position="11"/>
        <end position="26"/>
    </location>
</feature>
<dbReference type="Proteomes" id="UP000027265">
    <property type="component" value="Unassembled WGS sequence"/>
</dbReference>
<feature type="compositionally biased region" description="Basic residues" evidence="1">
    <location>
        <begin position="30"/>
        <end position="44"/>
    </location>
</feature>
<reference evidence="3" key="1">
    <citation type="journal article" date="2014" name="Proc. Natl. Acad. Sci. U.S.A.">
        <title>Extensive sampling of basidiomycete genomes demonstrates inadequacy of the white-rot/brown-rot paradigm for wood decay fungi.</title>
        <authorList>
            <person name="Riley R."/>
            <person name="Salamov A.A."/>
            <person name="Brown D.W."/>
            <person name="Nagy L.G."/>
            <person name="Floudas D."/>
            <person name="Held B.W."/>
            <person name="Levasseur A."/>
            <person name="Lombard V."/>
            <person name="Morin E."/>
            <person name="Otillar R."/>
            <person name="Lindquist E.A."/>
            <person name="Sun H."/>
            <person name="LaButti K.M."/>
            <person name="Schmutz J."/>
            <person name="Jabbour D."/>
            <person name="Luo H."/>
            <person name="Baker S.E."/>
            <person name="Pisabarro A.G."/>
            <person name="Walton J.D."/>
            <person name="Blanchette R.A."/>
            <person name="Henrissat B."/>
            <person name="Martin F."/>
            <person name="Cullen D."/>
            <person name="Hibbett D.S."/>
            <person name="Grigoriev I.V."/>
        </authorList>
    </citation>
    <scope>NUCLEOTIDE SEQUENCE [LARGE SCALE GENOMIC DNA]</scope>
    <source>
        <strain evidence="3">MUCL 33604</strain>
    </source>
</reference>
<dbReference type="AlphaFoldDB" id="A0A067PV76"/>
<dbReference type="HOGENOM" id="CLU_1482187_0_0_1"/>
<evidence type="ECO:0000313" key="3">
    <source>
        <dbReference type="Proteomes" id="UP000027265"/>
    </source>
</evidence>